<evidence type="ECO:0000313" key="1">
    <source>
        <dbReference type="EMBL" id="KAG5450957.1"/>
    </source>
</evidence>
<gene>
    <name evidence="1" type="ORF">CSKR_105287</name>
</gene>
<dbReference type="AlphaFoldDB" id="A0A3R7FBL7"/>
<reference evidence="1 2" key="2">
    <citation type="journal article" date="2021" name="Genomics">
        <title>High-quality reference genome for Clonorchis sinensis.</title>
        <authorList>
            <person name="Young N.D."/>
            <person name="Stroehlein A.J."/>
            <person name="Kinkar L."/>
            <person name="Wang T."/>
            <person name="Sohn W.M."/>
            <person name="Chang B.C.H."/>
            <person name="Kaur P."/>
            <person name="Weisz D."/>
            <person name="Dudchenko O."/>
            <person name="Aiden E.L."/>
            <person name="Korhonen P.K."/>
            <person name="Gasser R.B."/>
        </authorList>
    </citation>
    <scope>NUCLEOTIDE SEQUENCE [LARGE SCALE GENOMIC DNA]</scope>
    <source>
        <strain evidence="1">Cs-k2</strain>
    </source>
</reference>
<comment type="caution">
    <text evidence="1">The sequence shown here is derived from an EMBL/GenBank/DDBJ whole genome shotgun (WGS) entry which is preliminary data.</text>
</comment>
<dbReference type="InParanoid" id="A0A3R7FBL7"/>
<dbReference type="OrthoDB" id="10419788at2759"/>
<proteinExistence type="predicted"/>
<evidence type="ECO:0000313" key="2">
    <source>
        <dbReference type="Proteomes" id="UP000286415"/>
    </source>
</evidence>
<dbReference type="Proteomes" id="UP000286415">
    <property type="component" value="Unassembled WGS sequence"/>
</dbReference>
<keyword evidence="2" id="KW-1185">Reference proteome</keyword>
<dbReference type="EMBL" id="NIRI02000042">
    <property type="protein sequence ID" value="KAG5450957.1"/>
    <property type="molecule type" value="Genomic_DNA"/>
</dbReference>
<reference evidence="1 2" key="1">
    <citation type="journal article" date="2018" name="Biotechnol. Adv.">
        <title>Improved genomic resources and new bioinformatic workflow for the carcinogenic parasite Clonorchis sinensis: Biotechnological implications.</title>
        <authorList>
            <person name="Wang D."/>
            <person name="Korhonen P.K."/>
            <person name="Gasser R.B."/>
            <person name="Young N.D."/>
        </authorList>
    </citation>
    <scope>NUCLEOTIDE SEQUENCE [LARGE SCALE GENOMIC DNA]</scope>
    <source>
        <strain evidence="1">Cs-k2</strain>
    </source>
</reference>
<protein>
    <submittedName>
        <fullName evidence="1">Uncharacterized protein</fullName>
    </submittedName>
</protein>
<accession>A0A3R7FBL7</accession>
<name>A0A3R7FBL7_CLOSI</name>
<sequence>MSQLDHEAAWCSTFSCLKTSQTGDSAGFQGVSSKNQIDLQMSVFLDITEFFPSKQFVLRS</sequence>
<organism evidence="1 2">
    <name type="scientific">Clonorchis sinensis</name>
    <name type="common">Chinese liver fluke</name>
    <dbReference type="NCBI Taxonomy" id="79923"/>
    <lineage>
        <taxon>Eukaryota</taxon>
        <taxon>Metazoa</taxon>
        <taxon>Spiralia</taxon>
        <taxon>Lophotrochozoa</taxon>
        <taxon>Platyhelminthes</taxon>
        <taxon>Trematoda</taxon>
        <taxon>Digenea</taxon>
        <taxon>Opisthorchiida</taxon>
        <taxon>Opisthorchiata</taxon>
        <taxon>Opisthorchiidae</taxon>
        <taxon>Clonorchis</taxon>
    </lineage>
</organism>